<dbReference type="AlphaFoldDB" id="A0A3M2RUI6"/>
<gene>
    <name evidence="1" type="ORF">CDV36_011429</name>
</gene>
<dbReference type="OrthoDB" id="8062037at2759"/>
<organism evidence="1 2">
    <name type="scientific">Fusarium kuroshium</name>
    <dbReference type="NCBI Taxonomy" id="2010991"/>
    <lineage>
        <taxon>Eukaryota</taxon>
        <taxon>Fungi</taxon>
        <taxon>Dikarya</taxon>
        <taxon>Ascomycota</taxon>
        <taxon>Pezizomycotina</taxon>
        <taxon>Sordariomycetes</taxon>
        <taxon>Hypocreomycetidae</taxon>
        <taxon>Hypocreales</taxon>
        <taxon>Nectriaceae</taxon>
        <taxon>Fusarium</taxon>
        <taxon>Fusarium solani species complex</taxon>
    </lineage>
</organism>
<dbReference type="Proteomes" id="UP000277212">
    <property type="component" value="Unassembled WGS sequence"/>
</dbReference>
<dbReference type="STRING" id="2010991.A0A3M2RUI6"/>
<accession>A0A3M2RUI6</accession>
<keyword evidence="2" id="KW-1185">Reference proteome</keyword>
<comment type="caution">
    <text evidence="1">The sequence shown here is derived from an EMBL/GenBank/DDBJ whole genome shotgun (WGS) entry which is preliminary data.</text>
</comment>
<evidence type="ECO:0000313" key="1">
    <source>
        <dbReference type="EMBL" id="RMJ08941.1"/>
    </source>
</evidence>
<protein>
    <recommendedName>
        <fullName evidence="3">RING-type domain-containing protein</fullName>
    </recommendedName>
</protein>
<evidence type="ECO:0000313" key="2">
    <source>
        <dbReference type="Proteomes" id="UP000277212"/>
    </source>
</evidence>
<name>A0A3M2RUI6_9HYPO</name>
<reference evidence="1 2" key="1">
    <citation type="submission" date="2017-06" db="EMBL/GenBank/DDBJ databases">
        <title>Comparative genomic analysis of Ambrosia Fusariam Clade fungi.</title>
        <authorList>
            <person name="Stajich J.E."/>
            <person name="Carrillo J."/>
            <person name="Kijimoto T."/>
            <person name="Eskalen A."/>
            <person name="O'Donnell K."/>
            <person name="Kasson M."/>
        </authorList>
    </citation>
    <scope>NUCLEOTIDE SEQUENCE [LARGE SCALE GENOMIC DNA]</scope>
    <source>
        <strain evidence="1">UCR3666</strain>
    </source>
</reference>
<sequence>MPSDEARENAPESSIVELIDEFLMEEGLVSESPMEEEDPFNESLMEEFINEFLMEEGLIESPMEEDLTNESVIEEDLINESYWPRLREILVEDPSGMDRLGLECMICTMPMVINPHDLGQEDRVIDHRAMILLCGHLVGFSCIYRHFCHRQEIRQPFTCPFHGGEPLCHPDCGCGHMGWPMPSKVEEFSARPLTTAEGLLLARKCIGCTLNDVVRCLTILTDIFAPDLSDLLKSFQVAYRIRVKHLIWGEFEGDERASHEVKLPFSMLQHCRNMESSLITTCSAPGLHLRVGDVKVGLFLYDEPMEHGRVVRRGLRNTALDTGSTVEIHY</sequence>
<proteinExistence type="predicted"/>
<dbReference type="EMBL" id="NKUJ01000263">
    <property type="protein sequence ID" value="RMJ08941.1"/>
    <property type="molecule type" value="Genomic_DNA"/>
</dbReference>
<evidence type="ECO:0008006" key="3">
    <source>
        <dbReference type="Google" id="ProtNLM"/>
    </source>
</evidence>
<dbReference type="SUPFAM" id="SSF57850">
    <property type="entry name" value="RING/U-box"/>
    <property type="match status" value="1"/>
</dbReference>